<dbReference type="InterPro" id="IPR036661">
    <property type="entry name" value="Luciferase-like_sf"/>
</dbReference>
<gene>
    <name evidence="1" type="ORF">RYX56_25685</name>
</gene>
<sequence>FAHFISARGGDVVMRDYKKRYQPSPREPRSRALVCVFVICADTQVQAERLAQCVDLRRLNMDYGVNAPVPTLEEAE</sequence>
<proteinExistence type="predicted"/>
<accession>A0ABU3XIP6</accession>
<evidence type="ECO:0000313" key="1">
    <source>
        <dbReference type="EMBL" id="MDV2687744.1"/>
    </source>
</evidence>
<reference evidence="1 2" key="1">
    <citation type="submission" date="2023-10" db="EMBL/GenBank/DDBJ databases">
        <title>Screening of Alkalihalobacillus lindianensis BZ-TG-R113 and Its Alleviation of Salt Stress on Rapeseed Growth.</title>
        <authorList>
            <person name="Zhao B."/>
            <person name="Guo T."/>
        </authorList>
    </citation>
    <scope>NUCLEOTIDE SEQUENCE [LARGE SCALE GENOMIC DNA]</scope>
    <source>
        <strain evidence="1 2">BZ-TG-R113</strain>
    </source>
</reference>
<organism evidence="1 2">
    <name type="scientific">Alkalihalophilus lindianensis</name>
    <dbReference type="NCBI Taxonomy" id="1630542"/>
    <lineage>
        <taxon>Bacteria</taxon>
        <taxon>Bacillati</taxon>
        <taxon>Bacillota</taxon>
        <taxon>Bacilli</taxon>
        <taxon>Bacillales</taxon>
        <taxon>Bacillaceae</taxon>
        <taxon>Alkalihalophilus</taxon>
    </lineage>
</organism>
<dbReference type="Proteomes" id="UP001287282">
    <property type="component" value="Unassembled WGS sequence"/>
</dbReference>
<keyword evidence="2" id="KW-1185">Reference proteome</keyword>
<dbReference type="EMBL" id="JAWJBA010001151">
    <property type="protein sequence ID" value="MDV2687744.1"/>
    <property type="molecule type" value="Genomic_DNA"/>
</dbReference>
<dbReference type="SUPFAM" id="SSF51679">
    <property type="entry name" value="Bacterial luciferase-like"/>
    <property type="match status" value="1"/>
</dbReference>
<comment type="caution">
    <text evidence="1">The sequence shown here is derived from an EMBL/GenBank/DDBJ whole genome shotgun (WGS) entry which is preliminary data.</text>
</comment>
<feature type="non-terminal residue" evidence="1">
    <location>
        <position position="76"/>
    </location>
</feature>
<name>A0ABU3XIP6_9BACI</name>
<protein>
    <submittedName>
        <fullName evidence="1">LLM class flavin-dependent oxidoreductase</fullName>
    </submittedName>
</protein>
<feature type="non-terminal residue" evidence="1">
    <location>
        <position position="1"/>
    </location>
</feature>
<evidence type="ECO:0000313" key="2">
    <source>
        <dbReference type="Proteomes" id="UP001287282"/>
    </source>
</evidence>